<feature type="domain" description="CsbD-like" evidence="3">
    <location>
        <begin position="5"/>
        <end position="57"/>
    </location>
</feature>
<evidence type="ECO:0000256" key="2">
    <source>
        <dbReference type="SAM" id="MobiDB-lite"/>
    </source>
</evidence>
<organism evidence="4 5">
    <name type="scientific">Allocoleopsis franciscana PCC 7113</name>
    <dbReference type="NCBI Taxonomy" id="1173027"/>
    <lineage>
        <taxon>Bacteria</taxon>
        <taxon>Bacillati</taxon>
        <taxon>Cyanobacteriota</taxon>
        <taxon>Cyanophyceae</taxon>
        <taxon>Coleofasciculales</taxon>
        <taxon>Coleofasciculaceae</taxon>
        <taxon>Allocoleopsis</taxon>
        <taxon>Allocoleopsis franciscana</taxon>
    </lineage>
</organism>
<feature type="compositionally biased region" description="Basic and acidic residues" evidence="2">
    <location>
        <begin position="27"/>
        <end position="37"/>
    </location>
</feature>
<sequence>MSIENRVEATAKNIEGKIQEAASEITGDPKDKAEGQAKQDQAQAMHLKEDLKDKAKEVMDQA</sequence>
<dbReference type="Proteomes" id="UP000010471">
    <property type="component" value="Chromosome"/>
</dbReference>
<name>K9WLR8_9CYAN</name>
<dbReference type="KEGG" id="mic:Mic7113_5471"/>
<dbReference type="AlphaFoldDB" id="K9WLR8"/>
<gene>
    <name evidence="4" type="ORF">Mic7113_5471</name>
</gene>
<dbReference type="PATRIC" id="fig|1173027.3.peg.6059"/>
<dbReference type="EMBL" id="CP003630">
    <property type="protein sequence ID" value="AFZ21108.1"/>
    <property type="molecule type" value="Genomic_DNA"/>
</dbReference>
<reference evidence="4 5" key="1">
    <citation type="submission" date="2012-06" db="EMBL/GenBank/DDBJ databases">
        <title>Finished chromosome of genome of Microcoleus sp. PCC 7113.</title>
        <authorList>
            <consortium name="US DOE Joint Genome Institute"/>
            <person name="Gugger M."/>
            <person name="Coursin T."/>
            <person name="Rippka R."/>
            <person name="Tandeau De Marsac N."/>
            <person name="Huntemann M."/>
            <person name="Wei C.-L."/>
            <person name="Han J."/>
            <person name="Detter J.C."/>
            <person name="Han C."/>
            <person name="Tapia R."/>
            <person name="Chen A."/>
            <person name="Kyrpides N."/>
            <person name="Mavromatis K."/>
            <person name="Markowitz V."/>
            <person name="Szeto E."/>
            <person name="Ivanova N."/>
            <person name="Pagani I."/>
            <person name="Pati A."/>
            <person name="Goodwin L."/>
            <person name="Nordberg H.P."/>
            <person name="Cantor M.N."/>
            <person name="Hua S.X."/>
            <person name="Woyke T."/>
            <person name="Kerfeld C.A."/>
        </authorList>
    </citation>
    <scope>NUCLEOTIDE SEQUENCE [LARGE SCALE GENOMIC DNA]</scope>
    <source>
        <strain evidence="4 5">PCC 7113</strain>
    </source>
</reference>
<dbReference type="SUPFAM" id="SSF69047">
    <property type="entry name" value="Hypothetical protein YjbJ"/>
    <property type="match status" value="1"/>
</dbReference>
<dbReference type="Gene3D" id="1.10.1470.10">
    <property type="entry name" value="YjbJ"/>
    <property type="match status" value="1"/>
</dbReference>
<dbReference type="Pfam" id="PF05532">
    <property type="entry name" value="CsbD"/>
    <property type="match status" value="1"/>
</dbReference>
<protein>
    <submittedName>
        <fullName evidence="4">CsbD-like protein</fullName>
    </submittedName>
</protein>
<dbReference type="HOGENOM" id="CLU_135567_1_0_3"/>
<evidence type="ECO:0000313" key="5">
    <source>
        <dbReference type="Proteomes" id="UP000010471"/>
    </source>
</evidence>
<keyword evidence="5" id="KW-1185">Reference proteome</keyword>
<feature type="region of interest" description="Disordered" evidence="2">
    <location>
        <begin position="20"/>
        <end position="45"/>
    </location>
</feature>
<dbReference type="RefSeq" id="WP_015185241.1">
    <property type="nucleotide sequence ID" value="NC_019738.1"/>
</dbReference>
<dbReference type="eggNOG" id="COG3237">
    <property type="taxonomic scope" value="Bacteria"/>
</dbReference>
<accession>K9WLR8</accession>
<evidence type="ECO:0000313" key="4">
    <source>
        <dbReference type="EMBL" id="AFZ21108.1"/>
    </source>
</evidence>
<comment type="similarity">
    <text evidence="1">Belongs to the UPF0337 (CsbD) family.</text>
</comment>
<dbReference type="InterPro" id="IPR036629">
    <property type="entry name" value="YjbJ_sf"/>
</dbReference>
<proteinExistence type="inferred from homology"/>
<evidence type="ECO:0000259" key="3">
    <source>
        <dbReference type="Pfam" id="PF05532"/>
    </source>
</evidence>
<dbReference type="InterPro" id="IPR008462">
    <property type="entry name" value="CsbD"/>
</dbReference>
<dbReference type="OrthoDB" id="465089at2"/>
<evidence type="ECO:0000256" key="1">
    <source>
        <dbReference type="ARBA" id="ARBA00009129"/>
    </source>
</evidence>
<dbReference type="STRING" id="1173027.Mic7113_5471"/>